<keyword evidence="4 5" id="KW-0472">Membrane</keyword>
<evidence type="ECO:0000256" key="1">
    <source>
        <dbReference type="ARBA" id="ARBA00022475"/>
    </source>
</evidence>
<feature type="transmembrane region" description="Helical" evidence="5">
    <location>
        <begin position="104"/>
        <end position="124"/>
    </location>
</feature>
<sequence>MKFLFDLLPVILFFAAYKLGGAHPEAAHALLSGWLGDGITVTQAPILIATAVAIAATALQIVLVWLRHRRVDTMLWVSLAIITVFGGATLFFHNPTFIKWKPTALYWLFGSVLLGSAALLHRNLIRNMLEAQIRLPDPVWGRLNLAWAGFFIAMGLLNLYVAYNFSEETWVDFKLFGGIGLMLAFVLGQGFYLSRHLEEESH</sequence>
<organism evidence="6 7">
    <name type="scientific">Thauera chlorobenzoica</name>
    <dbReference type="NCBI Taxonomy" id="96773"/>
    <lineage>
        <taxon>Bacteria</taxon>
        <taxon>Pseudomonadati</taxon>
        <taxon>Pseudomonadota</taxon>
        <taxon>Betaproteobacteria</taxon>
        <taxon>Rhodocyclales</taxon>
        <taxon>Zoogloeaceae</taxon>
        <taxon>Thauera</taxon>
    </lineage>
</organism>
<dbReference type="PANTHER" id="PTHR36917:SF1">
    <property type="entry name" value="INNER MEMBRANE-SPANNING PROTEIN YCIB"/>
    <property type="match status" value="1"/>
</dbReference>
<dbReference type="NCBIfam" id="TIGR00997">
    <property type="entry name" value="ispZ"/>
    <property type="match status" value="1"/>
</dbReference>
<feature type="transmembrane region" description="Helical" evidence="5">
    <location>
        <begin position="73"/>
        <end position="92"/>
    </location>
</feature>
<keyword evidence="5" id="KW-0997">Cell inner membrane</keyword>
<evidence type="ECO:0000256" key="3">
    <source>
        <dbReference type="ARBA" id="ARBA00022989"/>
    </source>
</evidence>
<dbReference type="AlphaFoldDB" id="A0A1H5XD06"/>
<dbReference type="OrthoDB" id="9788219at2"/>
<dbReference type="NCBIfam" id="NF001325">
    <property type="entry name" value="PRK00259.1-3"/>
    <property type="match status" value="1"/>
</dbReference>
<keyword evidence="2 5" id="KW-0812">Transmembrane</keyword>
<comment type="similarity">
    <text evidence="5">Belongs to the YciB family.</text>
</comment>
<evidence type="ECO:0000256" key="4">
    <source>
        <dbReference type="ARBA" id="ARBA00023136"/>
    </source>
</evidence>
<proteinExistence type="inferred from homology"/>
<dbReference type="Proteomes" id="UP000185739">
    <property type="component" value="Chromosome"/>
</dbReference>
<gene>
    <name evidence="5" type="primary">yciB</name>
    <name evidence="6" type="ORF">Tchl_2677</name>
</gene>
<dbReference type="PANTHER" id="PTHR36917">
    <property type="entry name" value="INTRACELLULAR SEPTATION PROTEIN A-RELATED"/>
    <property type="match status" value="1"/>
</dbReference>
<dbReference type="KEGG" id="tcl:Tchl_2677"/>
<feature type="transmembrane region" description="Helical" evidence="5">
    <location>
        <begin position="46"/>
        <end position="66"/>
    </location>
</feature>
<dbReference type="Pfam" id="PF04279">
    <property type="entry name" value="IspA"/>
    <property type="match status" value="1"/>
</dbReference>
<evidence type="ECO:0000313" key="7">
    <source>
        <dbReference type="Proteomes" id="UP000185739"/>
    </source>
</evidence>
<evidence type="ECO:0000256" key="5">
    <source>
        <dbReference type="HAMAP-Rule" id="MF_00189"/>
    </source>
</evidence>
<protein>
    <recommendedName>
        <fullName evidence="5">Inner membrane-spanning protein YciB</fullName>
    </recommendedName>
</protein>
<dbReference type="EMBL" id="CP018839">
    <property type="protein sequence ID" value="APR05503.1"/>
    <property type="molecule type" value="Genomic_DNA"/>
</dbReference>
<evidence type="ECO:0000256" key="2">
    <source>
        <dbReference type="ARBA" id="ARBA00022692"/>
    </source>
</evidence>
<keyword evidence="3 5" id="KW-1133">Transmembrane helix</keyword>
<comment type="subcellular location">
    <subcellularLocation>
        <location evidence="5">Cell inner membrane</location>
        <topology evidence="5">Multi-pass membrane protein</topology>
    </subcellularLocation>
</comment>
<dbReference type="RefSeq" id="WP_075148855.1">
    <property type="nucleotide sequence ID" value="NZ_CP018839.1"/>
</dbReference>
<accession>A0A1H5XD06</accession>
<dbReference type="STRING" id="96773.Tchl_2677"/>
<feature type="transmembrane region" description="Helical" evidence="5">
    <location>
        <begin position="175"/>
        <end position="193"/>
    </location>
</feature>
<dbReference type="InterPro" id="IPR006008">
    <property type="entry name" value="YciB"/>
</dbReference>
<dbReference type="HAMAP" id="MF_00189">
    <property type="entry name" value="YciB"/>
    <property type="match status" value="1"/>
</dbReference>
<keyword evidence="1 5" id="KW-1003">Cell membrane</keyword>
<comment type="function">
    <text evidence="5">Plays a role in cell envelope biogenesis, maintenance of cell envelope integrity and membrane homeostasis.</text>
</comment>
<name>A0A1H5XD06_9RHOO</name>
<evidence type="ECO:0000313" key="6">
    <source>
        <dbReference type="EMBL" id="APR05503.1"/>
    </source>
</evidence>
<keyword evidence="7" id="KW-1185">Reference proteome</keyword>
<dbReference type="GO" id="GO:0005886">
    <property type="term" value="C:plasma membrane"/>
    <property type="evidence" value="ECO:0007669"/>
    <property type="project" value="UniProtKB-SubCell"/>
</dbReference>
<reference evidence="6 7" key="1">
    <citation type="submission" date="2016-12" db="EMBL/GenBank/DDBJ databases">
        <title>Complete genome sequence of Thauera chlorobenzoica, a Betaproteobacterium degrading haloaromatics anaerobically to CO2 and halides.</title>
        <authorList>
            <person name="Goris T."/>
            <person name="Mergelsberg M."/>
            <person name="Boll M."/>
        </authorList>
    </citation>
    <scope>NUCLEOTIDE SEQUENCE [LARGE SCALE GENOMIC DNA]</scope>
    <source>
        <strain evidence="6 7">3CB1</strain>
    </source>
</reference>
<feature type="transmembrane region" description="Helical" evidence="5">
    <location>
        <begin position="145"/>
        <end position="163"/>
    </location>
</feature>